<sequence length="24" mass="2711">MSICCRYPGLQQMVFPSSSENSDM</sequence>
<reference evidence="1" key="2">
    <citation type="submission" date="2019-01" db="UniProtKB">
        <authorList>
            <consortium name="EnsemblPlants"/>
        </authorList>
    </citation>
    <scope>IDENTIFICATION</scope>
    <source>
        <strain evidence="1">cv. Heinz 1706</strain>
    </source>
</reference>
<dbReference type="EnsemblPlants" id="Solyc12g055860.2.1">
    <property type="protein sequence ID" value="Solyc12g055860.2.1.1"/>
    <property type="gene ID" value="Solyc12g055860.2"/>
</dbReference>
<dbReference type="PaxDb" id="4081-Solyc12g055860.1.1"/>
<name>A0A3Q7JBJ7_SOLLC</name>
<dbReference type="InParanoid" id="A0A3Q7JBJ7"/>
<evidence type="ECO:0000313" key="2">
    <source>
        <dbReference type="Proteomes" id="UP000004994"/>
    </source>
</evidence>
<proteinExistence type="predicted"/>
<dbReference type="AlphaFoldDB" id="A0A3Q7JBJ7"/>
<dbReference type="Proteomes" id="UP000004994">
    <property type="component" value="Chromosome 12"/>
</dbReference>
<reference evidence="1" key="1">
    <citation type="journal article" date="2012" name="Nature">
        <title>The tomato genome sequence provides insights into fleshy fruit evolution.</title>
        <authorList>
            <consortium name="Tomato Genome Consortium"/>
        </authorList>
    </citation>
    <scope>NUCLEOTIDE SEQUENCE [LARGE SCALE GENOMIC DNA]</scope>
    <source>
        <strain evidence="1">cv. Heinz 1706</strain>
    </source>
</reference>
<protein>
    <submittedName>
        <fullName evidence="1">Uncharacterized protein</fullName>
    </submittedName>
</protein>
<accession>A0A3Q7JBJ7</accession>
<organism evidence="1">
    <name type="scientific">Solanum lycopersicum</name>
    <name type="common">Tomato</name>
    <name type="synonym">Lycopersicon esculentum</name>
    <dbReference type="NCBI Taxonomy" id="4081"/>
    <lineage>
        <taxon>Eukaryota</taxon>
        <taxon>Viridiplantae</taxon>
        <taxon>Streptophyta</taxon>
        <taxon>Embryophyta</taxon>
        <taxon>Tracheophyta</taxon>
        <taxon>Spermatophyta</taxon>
        <taxon>Magnoliopsida</taxon>
        <taxon>eudicotyledons</taxon>
        <taxon>Gunneridae</taxon>
        <taxon>Pentapetalae</taxon>
        <taxon>asterids</taxon>
        <taxon>lamiids</taxon>
        <taxon>Solanales</taxon>
        <taxon>Solanaceae</taxon>
        <taxon>Solanoideae</taxon>
        <taxon>Solaneae</taxon>
        <taxon>Solanum</taxon>
        <taxon>Solanum subgen. Lycopersicon</taxon>
    </lineage>
</organism>
<evidence type="ECO:0000313" key="1">
    <source>
        <dbReference type="EnsemblPlants" id="Solyc12g055860.2.1.1"/>
    </source>
</evidence>
<keyword evidence="2" id="KW-1185">Reference proteome</keyword>
<dbReference type="Gramene" id="Solyc12g055860.2.1">
    <property type="protein sequence ID" value="Solyc12g055860.2.1.1"/>
    <property type="gene ID" value="Solyc12g055860.2"/>
</dbReference>